<accession>A0A511H8X8</accession>
<reference evidence="3 4" key="1">
    <citation type="submission" date="2016-10" db="EMBL/GenBank/DDBJ databases">
        <authorList>
            <person name="Varghese N."/>
            <person name="Submissions S."/>
        </authorList>
    </citation>
    <scope>NUCLEOTIDE SEQUENCE [LARGE SCALE GENOMIC DNA]</scope>
    <source>
        <strain evidence="3 4">DSM 2260</strain>
    </source>
</reference>
<dbReference type="AlphaFoldDB" id="A0A511H8X8"/>
<dbReference type="EMBL" id="BJVY01000007">
    <property type="protein sequence ID" value="GEL69945.1"/>
    <property type="molecule type" value="Genomic_DNA"/>
</dbReference>
<sequence>MKTANLTSPMNPDTLNDTVIGIDALALAGRATARDSKRGATSRRDLPPGF</sequence>
<name>A0A511H8X8_9BACT</name>
<keyword evidence="4" id="KW-1185">Reference proteome</keyword>
<evidence type="ECO:0000313" key="5">
    <source>
        <dbReference type="Proteomes" id="UP000321224"/>
    </source>
</evidence>
<dbReference type="Proteomes" id="UP000321224">
    <property type="component" value="Unassembled WGS sequence"/>
</dbReference>
<organism evidence="2 5">
    <name type="scientific">Myxococcus virescens</name>
    <dbReference type="NCBI Taxonomy" id="83456"/>
    <lineage>
        <taxon>Bacteria</taxon>
        <taxon>Pseudomonadati</taxon>
        <taxon>Myxococcota</taxon>
        <taxon>Myxococcia</taxon>
        <taxon>Myxococcales</taxon>
        <taxon>Cystobacterineae</taxon>
        <taxon>Myxococcaceae</taxon>
        <taxon>Myxococcus</taxon>
    </lineage>
</organism>
<protein>
    <submittedName>
        <fullName evidence="2">Uncharacterized protein</fullName>
    </submittedName>
</protein>
<dbReference type="GeneID" id="51987653"/>
<feature type="region of interest" description="Disordered" evidence="1">
    <location>
        <begin position="31"/>
        <end position="50"/>
    </location>
</feature>
<gene>
    <name evidence="2" type="ORF">MVI01_17290</name>
    <name evidence="3" type="ORF">SAMN04488504_1011228</name>
</gene>
<dbReference type="RefSeq" id="WP_153881173.1">
    <property type="nucleotide sequence ID" value="NZ_BJVY01000007.1"/>
</dbReference>
<reference evidence="2 5" key="2">
    <citation type="submission" date="2019-07" db="EMBL/GenBank/DDBJ databases">
        <title>Whole genome shotgun sequence of Myxococcus virescens NBRC 100334.</title>
        <authorList>
            <person name="Hosoyama A."/>
            <person name="Uohara A."/>
            <person name="Ohji S."/>
            <person name="Ichikawa N."/>
        </authorList>
    </citation>
    <scope>NUCLEOTIDE SEQUENCE [LARGE SCALE GENOMIC DNA]</scope>
    <source>
        <strain evidence="2 5">NBRC 100334</strain>
    </source>
</reference>
<proteinExistence type="predicted"/>
<feature type="compositionally biased region" description="Basic and acidic residues" evidence="1">
    <location>
        <begin position="32"/>
        <end position="50"/>
    </location>
</feature>
<evidence type="ECO:0000313" key="4">
    <source>
        <dbReference type="Proteomes" id="UP000198717"/>
    </source>
</evidence>
<evidence type="ECO:0000256" key="1">
    <source>
        <dbReference type="SAM" id="MobiDB-lite"/>
    </source>
</evidence>
<evidence type="ECO:0000313" key="3">
    <source>
        <dbReference type="EMBL" id="SDD51647.1"/>
    </source>
</evidence>
<comment type="caution">
    <text evidence="2">The sequence shown here is derived from an EMBL/GenBank/DDBJ whole genome shotgun (WGS) entry which is preliminary data.</text>
</comment>
<dbReference type="EMBL" id="FNAJ01000001">
    <property type="protein sequence ID" value="SDD51647.1"/>
    <property type="molecule type" value="Genomic_DNA"/>
</dbReference>
<evidence type="ECO:0000313" key="2">
    <source>
        <dbReference type="EMBL" id="GEL69945.1"/>
    </source>
</evidence>
<dbReference type="Proteomes" id="UP000198717">
    <property type="component" value="Unassembled WGS sequence"/>
</dbReference>